<dbReference type="InterPro" id="IPR003400">
    <property type="entry name" value="ExbD"/>
</dbReference>
<dbReference type="PANTHER" id="PTHR30558">
    <property type="entry name" value="EXBD MEMBRANE COMPONENT OF PMF-DRIVEN MACROMOLECULE IMPORT SYSTEM"/>
    <property type="match status" value="1"/>
</dbReference>
<dbReference type="RefSeq" id="WP_131449411.1">
    <property type="nucleotide sequence ID" value="NZ_SJZI01000042.1"/>
</dbReference>
<name>A0A4R1BBP3_9BACT</name>
<dbReference type="GO" id="GO:0022857">
    <property type="term" value="F:transmembrane transporter activity"/>
    <property type="evidence" value="ECO:0007669"/>
    <property type="project" value="InterPro"/>
</dbReference>
<comment type="similarity">
    <text evidence="2 7">Belongs to the ExbD/TolR family.</text>
</comment>
<dbReference type="OrthoDB" id="9793581at2"/>
<proteinExistence type="inferred from homology"/>
<accession>A0A4R1BBP3</accession>
<dbReference type="Pfam" id="PF02472">
    <property type="entry name" value="ExbD"/>
    <property type="match status" value="1"/>
</dbReference>
<dbReference type="GO" id="GO:0005886">
    <property type="term" value="C:plasma membrane"/>
    <property type="evidence" value="ECO:0007669"/>
    <property type="project" value="UniProtKB-SubCell"/>
</dbReference>
<reference evidence="8 9" key="1">
    <citation type="submission" date="2019-03" db="EMBL/GenBank/DDBJ databases">
        <authorList>
            <person name="Kim M.K.M."/>
        </authorList>
    </citation>
    <scope>NUCLEOTIDE SEQUENCE [LARGE SCALE GENOMIC DNA]</scope>
    <source>
        <strain evidence="8 9">17J68-12</strain>
    </source>
</reference>
<keyword evidence="3" id="KW-1003">Cell membrane</keyword>
<evidence type="ECO:0000256" key="2">
    <source>
        <dbReference type="ARBA" id="ARBA00005811"/>
    </source>
</evidence>
<dbReference type="EMBL" id="SJZI01000042">
    <property type="protein sequence ID" value="TCJ14420.1"/>
    <property type="molecule type" value="Genomic_DNA"/>
</dbReference>
<sequence length="216" mass="24199">MPSVKIPRKSTDTDMTPFVDVAFLILSFFMLATKFKPPEPVEITTPNSVSTEKLADKDAVMVSWDKEGRVFFDLVTTDPQVKYDLISNLNKTRNLGLSEAEMQRYKVSGPLGVPFTGLKQILSYAPADQAKVRQPGIPVKDSATNELAYWVRDAVTLMSGRQVQYMIKGDNSSKYPDFKNVLSAFTRNDIYKFKLVTSPEEAPVGSPLYVTRNSQK</sequence>
<evidence type="ECO:0000256" key="4">
    <source>
        <dbReference type="ARBA" id="ARBA00022692"/>
    </source>
</evidence>
<evidence type="ECO:0000256" key="7">
    <source>
        <dbReference type="RuleBase" id="RU003879"/>
    </source>
</evidence>
<dbReference type="PANTHER" id="PTHR30558:SF3">
    <property type="entry name" value="BIOPOLYMER TRANSPORT PROTEIN EXBD-RELATED"/>
    <property type="match status" value="1"/>
</dbReference>
<evidence type="ECO:0000256" key="6">
    <source>
        <dbReference type="ARBA" id="ARBA00023136"/>
    </source>
</evidence>
<keyword evidence="7" id="KW-0813">Transport</keyword>
<dbReference type="AlphaFoldDB" id="A0A4R1BBP3"/>
<evidence type="ECO:0000313" key="8">
    <source>
        <dbReference type="EMBL" id="TCJ14420.1"/>
    </source>
</evidence>
<evidence type="ECO:0000313" key="9">
    <source>
        <dbReference type="Proteomes" id="UP000295334"/>
    </source>
</evidence>
<dbReference type="Proteomes" id="UP000295334">
    <property type="component" value="Unassembled WGS sequence"/>
</dbReference>
<dbReference type="GO" id="GO:0015031">
    <property type="term" value="P:protein transport"/>
    <property type="evidence" value="ECO:0007669"/>
    <property type="project" value="UniProtKB-KW"/>
</dbReference>
<evidence type="ECO:0000256" key="5">
    <source>
        <dbReference type="ARBA" id="ARBA00022989"/>
    </source>
</evidence>
<comment type="caution">
    <text evidence="8">The sequence shown here is derived from an EMBL/GenBank/DDBJ whole genome shotgun (WGS) entry which is preliminary data.</text>
</comment>
<comment type="subcellular location">
    <subcellularLocation>
        <location evidence="1">Cell membrane</location>
        <topology evidence="1">Single-pass membrane protein</topology>
    </subcellularLocation>
    <subcellularLocation>
        <location evidence="7">Cell membrane</location>
        <topology evidence="7">Single-pass type II membrane protein</topology>
    </subcellularLocation>
</comment>
<protein>
    <submittedName>
        <fullName evidence="8">Biopolymer transporter ExbD</fullName>
    </submittedName>
</protein>
<evidence type="ECO:0000256" key="3">
    <source>
        <dbReference type="ARBA" id="ARBA00022475"/>
    </source>
</evidence>
<organism evidence="8 9">
    <name type="scientific">Flaviaesturariibacter flavus</name>
    <dbReference type="NCBI Taxonomy" id="2502780"/>
    <lineage>
        <taxon>Bacteria</taxon>
        <taxon>Pseudomonadati</taxon>
        <taxon>Bacteroidota</taxon>
        <taxon>Chitinophagia</taxon>
        <taxon>Chitinophagales</taxon>
        <taxon>Chitinophagaceae</taxon>
        <taxon>Flaviaestuariibacter</taxon>
    </lineage>
</organism>
<keyword evidence="6" id="KW-0472">Membrane</keyword>
<keyword evidence="4 7" id="KW-0812">Transmembrane</keyword>
<keyword evidence="7" id="KW-0653">Protein transport</keyword>
<keyword evidence="5" id="KW-1133">Transmembrane helix</keyword>
<evidence type="ECO:0000256" key="1">
    <source>
        <dbReference type="ARBA" id="ARBA00004162"/>
    </source>
</evidence>
<gene>
    <name evidence="8" type="ORF">EPD60_10545</name>
</gene>
<keyword evidence="9" id="KW-1185">Reference proteome</keyword>